<accession>A0A0A9FRV0</accession>
<reference evidence="1" key="1">
    <citation type="submission" date="2014-09" db="EMBL/GenBank/DDBJ databases">
        <authorList>
            <person name="Magalhaes I.L.F."/>
            <person name="Oliveira U."/>
            <person name="Santos F.R."/>
            <person name="Vidigal T.H.D.A."/>
            <person name="Brescovit A.D."/>
            <person name="Santos A.J."/>
        </authorList>
    </citation>
    <scope>NUCLEOTIDE SEQUENCE</scope>
    <source>
        <tissue evidence="1">Shoot tissue taken approximately 20 cm above the soil surface</tissue>
    </source>
</reference>
<evidence type="ECO:0000313" key="1">
    <source>
        <dbReference type="EMBL" id="JAE13041.1"/>
    </source>
</evidence>
<name>A0A0A9FRV0_ARUDO</name>
<reference evidence="1" key="2">
    <citation type="journal article" date="2015" name="Data Brief">
        <title>Shoot transcriptome of the giant reed, Arundo donax.</title>
        <authorList>
            <person name="Barrero R.A."/>
            <person name="Guerrero F.D."/>
            <person name="Moolhuijzen P."/>
            <person name="Goolsby J.A."/>
            <person name="Tidwell J."/>
            <person name="Bellgard S.E."/>
            <person name="Bellgard M.I."/>
        </authorList>
    </citation>
    <scope>NUCLEOTIDE SEQUENCE</scope>
    <source>
        <tissue evidence="1">Shoot tissue taken approximately 20 cm above the soil surface</tissue>
    </source>
</reference>
<organism evidence="1">
    <name type="scientific">Arundo donax</name>
    <name type="common">Giant reed</name>
    <name type="synonym">Donax arundinaceus</name>
    <dbReference type="NCBI Taxonomy" id="35708"/>
    <lineage>
        <taxon>Eukaryota</taxon>
        <taxon>Viridiplantae</taxon>
        <taxon>Streptophyta</taxon>
        <taxon>Embryophyta</taxon>
        <taxon>Tracheophyta</taxon>
        <taxon>Spermatophyta</taxon>
        <taxon>Magnoliopsida</taxon>
        <taxon>Liliopsida</taxon>
        <taxon>Poales</taxon>
        <taxon>Poaceae</taxon>
        <taxon>PACMAD clade</taxon>
        <taxon>Arundinoideae</taxon>
        <taxon>Arundineae</taxon>
        <taxon>Arundo</taxon>
    </lineage>
</organism>
<protein>
    <submittedName>
        <fullName evidence="1">Uncharacterized protein</fullName>
    </submittedName>
</protein>
<dbReference type="AlphaFoldDB" id="A0A0A9FRV0"/>
<sequence length="52" mass="5524">MAGSQRQSPSNGQNDQYFLAAIVKTFCSAGREVRDHPPNPSGVERCASAALC</sequence>
<proteinExistence type="predicted"/>
<dbReference type="EMBL" id="GBRH01184855">
    <property type="protein sequence ID" value="JAE13041.1"/>
    <property type="molecule type" value="Transcribed_RNA"/>
</dbReference>